<dbReference type="InterPro" id="IPR029063">
    <property type="entry name" value="SAM-dependent_MTases_sf"/>
</dbReference>
<evidence type="ECO:0000313" key="3">
    <source>
        <dbReference type="Proteomes" id="UP000596929"/>
    </source>
</evidence>
<dbReference type="SUPFAM" id="SSF53335">
    <property type="entry name" value="S-adenosyl-L-methionine-dependent methyltransferases"/>
    <property type="match status" value="1"/>
</dbReference>
<dbReference type="CDD" id="cd02440">
    <property type="entry name" value="AdoMet_MTases"/>
    <property type="match status" value="1"/>
</dbReference>
<keyword evidence="2" id="KW-0489">Methyltransferase</keyword>
<accession>A0ABR7DBI4</accession>
<reference evidence="2 3" key="1">
    <citation type="submission" date="2020-08" db="EMBL/GenBank/DDBJ databases">
        <title>Genome public.</title>
        <authorList>
            <person name="Liu C."/>
            <person name="Sun Q."/>
        </authorList>
    </citation>
    <scope>NUCLEOTIDE SEQUENCE [LARGE SCALE GENOMIC DNA]</scope>
    <source>
        <strain evidence="2 3">NSJ-6</strain>
    </source>
</reference>
<dbReference type="InterPro" id="IPR000241">
    <property type="entry name" value="RlmKL-like_Mtase"/>
</dbReference>
<dbReference type="GO" id="GO:0008168">
    <property type="term" value="F:methyltransferase activity"/>
    <property type="evidence" value="ECO:0007669"/>
    <property type="project" value="UniProtKB-KW"/>
</dbReference>
<evidence type="ECO:0000313" key="2">
    <source>
        <dbReference type="EMBL" id="MBC5628770.1"/>
    </source>
</evidence>
<dbReference type="PANTHER" id="PTHR14911">
    <property type="entry name" value="THUMP DOMAIN-CONTAINING"/>
    <property type="match status" value="1"/>
</dbReference>
<comment type="caution">
    <text evidence="2">The sequence shown here is derived from an EMBL/GenBank/DDBJ whole genome shotgun (WGS) entry which is preliminary data.</text>
</comment>
<protein>
    <submittedName>
        <fullName evidence="2">SAM-dependent methyltransferase</fullName>
    </submittedName>
</protein>
<dbReference type="Gene3D" id="3.40.50.150">
    <property type="entry name" value="Vaccinia Virus protein VP39"/>
    <property type="match status" value="1"/>
</dbReference>
<dbReference type="GO" id="GO:0032259">
    <property type="term" value="P:methylation"/>
    <property type="evidence" value="ECO:0007669"/>
    <property type="project" value="UniProtKB-KW"/>
</dbReference>
<keyword evidence="3" id="KW-1185">Reference proteome</keyword>
<feature type="domain" description="Ribosomal RNA large subunit methyltransferase K/L-like methyltransferase" evidence="1">
    <location>
        <begin position="132"/>
        <end position="226"/>
    </location>
</feature>
<evidence type="ECO:0000259" key="1">
    <source>
        <dbReference type="Pfam" id="PF01170"/>
    </source>
</evidence>
<dbReference type="Pfam" id="PF01170">
    <property type="entry name" value="UPF0020"/>
    <property type="match status" value="1"/>
</dbReference>
<dbReference type="EMBL" id="JACOOO010000014">
    <property type="protein sequence ID" value="MBC5628770.1"/>
    <property type="molecule type" value="Genomic_DNA"/>
</dbReference>
<keyword evidence="2" id="KW-0808">Transferase</keyword>
<name>A0ABR7DBI4_9CLOT</name>
<proteinExistence type="predicted"/>
<organism evidence="2 3">
    <name type="scientific">Clostridium hominis</name>
    <dbReference type="NCBI Taxonomy" id="2763036"/>
    <lineage>
        <taxon>Bacteria</taxon>
        <taxon>Bacillati</taxon>
        <taxon>Bacillota</taxon>
        <taxon>Clostridia</taxon>
        <taxon>Eubacteriales</taxon>
        <taxon>Clostridiaceae</taxon>
        <taxon>Clostridium</taxon>
    </lineage>
</organism>
<sequence>MKYIFGHIPNEKYIFTKLNIEASRSAFIKHKISIIYSSDNIKSIVDYIEYKKLAYNDFKVNYIKSDHGDIDYNKRLDAMKNIGFVIKGYPDIHNPKINLAITKINNRYIFGEYEKNDLSWQRFDKMPHSYSNGLSLKMARAIINIAVEHNLDSKVVDPCCGIGTIVLEGLDLGIDIIGLEISKQIAHNARNNIEFFGYDRDIIQCGDMHNIKEKYDIAIVDIPYGIFSPITYEEQLEIIKTSRKIADKVILISFEDMDKELIDEEFKVIDKGTIVKNRFTRYITICN</sequence>
<dbReference type="Proteomes" id="UP000596929">
    <property type="component" value="Unassembled WGS sequence"/>
</dbReference>
<dbReference type="PANTHER" id="PTHR14911:SF13">
    <property type="entry name" value="TRNA (GUANINE(6)-N2)-METHYLTRANSFERASE THUMP3"/>
    <property type="match status" value="1"/>
</dbReference>
<gene>
    <name evidence="2" type="ORF">H8S20_07695</name>
</gene>